<keyword evidence="2" id="KW-1185">Reference proteome</keyword>
<dbReference type="AlphaFoldDB" id="A0A091CLE9"/>
<protein>
    <submittedName>
        <fullName evidence="1">Uncharacterized protein</fullName>
    </submittedName>
</protein>
<reference evidence="1 2" key="1">
    <citation type="submission" date="2013-11" db="EMBL/GenBank/DDBJ databases">
        <title>The Damaraland mole rat (Fukomys damarensis) genome and evolution of African mole rats.</title>
        <authorList>
            <person name="Gladyshev V.N."/>
            <person name="Fang X."/>
        </authorList>
    </citation>
    <scope>NUCLEOTIDE SEQUENCE [LARGE SCALE GENOMIC DNA]</scope>
    <source>
        <tissue evidence="1">Liver</tissue>
    </source>
</reference>
<dbReference type="Proteomes" id="UP000028990">
    <property type="component" value="Unassembled WGS sequence"/>
</dbReference>
<organism evidence="1 2">
    <name type="scientific">Fukomys damarensis</name>
    <name type="common">Damaraland mole rat</name>
    <name type="synonym">Cryptomys damarensis</name>
    <dbReference type="NCBI Taxonomy" id="885580"/>
    <lineage>
        <taxon>Eukaryota</taxon>
        <taxon>Metazoa</taxon>
        <taxon>Chordata</taxon>
        <taxon>Craniata</taxon>
        <taxon>Vertebrata</taxon>
        <taxon>Euteleostomi</taxon>
        <taxon>Mammalia</taxon>
        <taxon>Eutheria</taxon>
        <taxon>Euarchontoglires</taxon>
        <taxon>Glires</taxon>
        <taxon>Rodentia</taxon>
        <taxon>Hystricomorpha</taxon>
        <taxon>Bathyergidae</taxon>
        <taxon>Fukomys</taxon>
    </lineage>
</organism>
<accession>A0A091CLE9</accession>
<gene>
    <name evidence="1" type="ORF">H920_20441</name>
</gene>
<proteinExistence type="predicted"/>
<dbReference type="EMBL" id="KN125494">
    <property type="protein sequence ID" value="KFO18168.1"/>
    <property type="molecule type" value="Genomic_DNA"/>
</dbReference>
<evidence type="ECO:0000313" key="1">
    <source>
        <dbReference type="EMBL" id="KFO18168.1"/>
    </source>
</evidence>
<name>A0A091CLE9_FUKDA</name>
<evidence type="ECO:0000313" key="2">
    <source>
        <dbReference type="Proteomes" id="UP000028990"/>
    </source>
</evidence>
<sequence length="69" mass="7531">MYEDCSTGRWRDEAKRRLAISLHHEPMGDVVGNEAGLGTVEKLLSGEIQEFEGNISGPSNCLAGWKKGV</sequence>